<dbReference type="RefSeq" id="XP_068350737.1">
    <property type="nucleotide sequence ID" value="XM_068494783.1"/>
</dbReference>
<dbReference type="Gene3D" id="3.10.400.20">
    <property type="match status" value="1"/>
</dbReference>
<dbReference type="PANTHER" id="PTHR22798">
    <property type="entry name" value="MCT-1 PROTEIN"/>
    <property type="match status" value="1"/>
</dbReference>
<dbReference type="PROSITE" id="PS50890">
    <property type="entry name" value="PUA"/>
    <property type="match status" value="1"/>
</dbReference>
<dbReference type="OrthoDB" id="10249667at2759"/>
<gene>
    <name evidence="5" type="primary">TMA20</name>
    <name evidence="5" type="ORF">TRFO_09287</name>
</gene>
<dbReference type="InterPro" id="IPR004521">
    <property type="entry name" value="Uncharacterised_CHP00451"/>
</dbReference>
<evidence type="ECO:0000313" key="6">
    <source>
        <dbReference type="Proteomes" id="UP000179807"/>
    </source>
</evidence>
<dbReference type="PIRSF" id="PIRSF005067">
    <property type="entry name" value="Tma_RNA-bind_prd"/>
    <property type="match status" value="1"/>
</dbReference>
<feature type="domain" description="Pre-PUA" evidence="3">
    <location>
        <begin position="10"/>
        <end position="88"/>
    </location>
</feature>
<name>A0A1J4JER2_9EUKA</name>
<dbReference type="Proteomes" id="UP000179807">
    <property type="component" value="Unassembled WGS sequence"/>
</dbReference>
<dbReference type="GO" id="GO:0001731">
    <property type="term" value="P:formation of translation preinitiation complex"/>
    <property type="evidence" value="ECO:0007669"/>
    <property type="project" value="TreeGrafter"/>
</dbReference>
<evidence type="ECO:0000313" key="5">
    <source>
        <dbReference type="EMBL" id="OHS97600.1"/>
    </source>
</evidence>
<protein>
    <submittedName>
        <fullName evidence="5">Translation machinery-associated protein 20</fullName>
    </submittedName>
</protein>
<dbReference type="GO" id="GO:0005737">
    <property type="term" value="C:cytoplasm"/>
    <property type="evidence" value="ECO:0007669"/>
    <property type="project" value="UniProtKB-SubCell"/>
</dbReference>
<dbReference type="InterPro" id="IPR016437">
    <property type="entry name" value="MCT-1/Tma20"/>
</dbReference>
<dbReference type="VEuPathDB" id="TrichDB:TRFO_09287"/>
<evidence type="ECO:0000256" key="1">
    <source>
        <dbReference type="ARBA" id="ARBA00022490"/>
    </source>
</evidence>
<dbReference type="NCBIfam" id="TIGR00451">
    <property type="entry name" value="unchar_dom_2"/>
    <property type="match status" value="1"/>
</dbReference>
<dbReference type="AlphaFoldDB" id="A0A1J4JER2"/>
<dbReference type="InterPro" id="IPR048248">
    <property type="entry name" value="PUA_eIF2d-like"/>
</dbReference>
<evidence type="ECO:0000259" key="4">
    <source>
        <dbReference type="Pfam" id="PF26292"/>
    </source>
</evidence>
<dbReference type="CDD" id="cd11580">
    <property type="entry name" value="eIF2D_N_like"/>
    <property type="match status" value="1"/>
</dbReference>
<keyword evidence="1 2" id="KW-0963">Cytoplasm</keyword>
<dbReference type="GeneID" id="94829487"/>
<dbReference type="GO" id="GO:0003723">
    <property type="term" value="F:RNA binding"/>
    <property type="evidence" value="ECO:0007669"/>
    <property type="project" value="InterPro"/>
</dbReference>
<dbReference type="InterPro" id="IPR015947">
    <property type="entry name" value="PUA-like_sf"/>
</dbReference>
<organism evidence="5 6">
    <name type="scientific">Tritrichomonas foetus</name>
    <dbReference type="NCBI Taxonomy" id="1144522"/>
    <lineage>
        <taxon>Eukaryota</taxon>
        <taxon>Metamonada</taxon>
        <taxon>Parabasalia</taxon>
        <taxon>Tritrichomonadida</taxon>
        <taxon>Tritrichomonadidae</taxon>
        <taxon>Tritrichomonas</taxon>
    </lineage>
</organism>
<comment type="caution">
    <text evidence="5">The sequence shown here is derived from an EMBL/GenBank/DDBJ whole genome shotgun (WGS) entry which is preliminary data.</text>
</comment>
<dbReference type="EMBL" id="MLAK01001104">
    <property type="protein sequence ID" value="OHS97600.1"/>
    <property type="molecule type" value="Genomic_DNA"/>
</dbReference>
<accession>A0A1J4JER2</accession>
<reference evidence="5" key="1">
    <citation type="submission" date="2016-10" db="EMBL/GenBank/DDBJ databases">
        <authorList>
            <person name="Benchimol M."/>
            <person name="Almeida L.G."/>
            <person name="Vasconcelos A.T."/>
            <person name="Perreira-Neves A."/>
            <person name="Rosa I.A."/>
            <person name="Tasca T."/>
            <person name="Bogo M.R."/>
            <person name="de Souza W."/>
        </authorList>
    </citation>
    <scope>NUCLEOTIDE SEQUENCE [LARGE SCALE GENOMIC DNA]</scope>
    <source>
        <strain evidence="5">K</strain>
    </source>
</reference>
<dbReference type="Pfam" id="PF26292">
    <property type="entry name" value="PUA_elF2D"/>
    <property type="match status" value="1"/>
</dbReference>
<feature type="domain" description="Eukaryotic translation initiation factor 2D-like PUA RNA-binding" evidence="4">
    <location>
        <begin position="93"/>
        <end position="168"/>
    </location>
</feature>
<keyword evidence="6" id="KW-1185">Reference proteome</keyword>
<dbReference type="SUPFAM" id="SSF88697">
    <property type="entry name" value="PUA domain-like"/>
    <property type="match status" value="1"/>
</dbReference>
<evidence type="ECO:0000259" key="3">
    <source>
        <dbReference type="Pfam" id="PF17832"/>
    </source>
</evidence>
<evidence type="ECO:0000256" key="2">
    <source>
        <dbReference type="PIRNR" id="PIRNR005067"/>
    </source>
</evidence>
<sequence length="176" mass="19690">MFNKWSINMVKRRANLKTSLANKLKESAIKSIPRLEEIIDEVFPKKKPVIIHHLGDHVTMYSVDGQPILVQLGDGTIFPFLKLPIEYPGLLRSVYCYDEAVCALIRGADLMARGTWGVDDTFQVGEIVQVCLMGEKTPFAVGMMTMPGEEILERNDGGAVKVFHILKDGLWEAKSV</sequence>
<dbReference type="PANTHER" id="PTHR22798:SF0">
    <property type="entry name" value="MALIGNANT T-CELL-AMPLIFIED SEQUENCE 1"/>
    <property type="match status" value="1"/>
</dbReference>
<comment type="subcellular location">
    <subcellularLocation>
        <location evidence="2">Cytoplasm</location>
    </subcellularLocation>
</comment>
<proteinExistence type="predicted"/>
<dbReference type="InterPro" id="IPR041366">
    <property type="entry name" value="Pre-PUA"/>
</dbReference>
<dbReference type="Pfam" id="PF17832">
    <property type="entry name" value="Pre-PUA"/>
    <property type="match status" value="1"/>
</dbReference>